<evidence type="ECO:0000259" key="3">
    <source>
        <dbReference type="PROSITE" id="PS51233"/>
    </source>
</evidence>
<dbReference type="PROSITE" id="PS00330">
    <property type="entry name" value="HEMOLYSIN_CALCIUM"/>
    <property type="match status" value="5"/>
</dbReference>
<dbReference type="HOGENOM" id="CLU_446801_0_0_5"/>
<dbReference type="eggNOG" id="COG2931">
    <property type="taxonomic scope" value="Bacteria"/>
</dbReference>
<organism evidence="4 5">
    <name type="scientific">Roseovarius mucosus DSM 17069</name>
    <dbReference type="NCBI Taxonomy" id="1288298"/>
    <lineage>
        <taxon>Bacteria</taxon>
        <taxon>Pseudomonadati</taxon>
        <taxon>Pseudomonadota</taxon>
        <taxon>Alphaproteobacteria</taxon>
        <taxon>Rhodobacterales</taxon>
        <taxon>Roseobacteraceae</taxon>
        <taxon>Roseovarius</taxon>
    </lineage>
</organism>
<dbReference type="InterPro" id="IPR011049">
    <property type="entry name" value="Serralysin-like_metalloprot_C"/>
</dbReference>
<comment type="subcellular location">
    <subcellularLocation>
        <location evidence="1">Secreted</location>
    </subcellularLocation>
</comment>
<gene>
    <name evidence="4" type="ORF">rosmuc_01195</name>
</gene>
<protein>
    <submittedName>
        <fullName evidence="4">von Willebrand factor type D domain protein/Hemolysin-type calcium-binding repeat (2 copies)</fullName>
    </submittedName>
</protein>
<dbReference type="PATRIC" id="fig|1288298.3.peg.1208"/>
<dbReference type="InterPro" id="IPR001343">
    <property type="entry name" value="Hemolysn_Ca-bd"/>
</dbReference>
<proteinExistence type="predicted"/>
<dbReference type="PRINTS" id="PR00313">
    <property type="entry name" value="CABNDNGRPT"/>
</dbReference>
<dbReference type="Pfam" id="PF00094">
    <property type="entry name" value="VWD"/>
    <property type="match status" value="1"/>
</dbReference>
<dbReference type="Pfam" id="PF00353">
    <property type="entry name" value="HemolysinCabind"/>
    <property type="match status" value="5"/>
</dbReference>
<dbReference type="PROSITE" id="PS51233">
    <property type="entry name" value="VWFD"/>
    <property type="match status" value="1"/>
</dbReference>
<dbReference type="GO" id="GO:0005509">
    <property type="term" value="F:calcium ion binding"/>
    <property type="evidence" value="ECO:0007669"/>
    <property type="project" value="InterPro"/>
</dbReference>
<dbReference type="Gene3D" id="2.150.10.10">
    <property type="entry name" value="Serralysin-like metalloprotease, C-terminal"/>
    <property type="match status" value="3"/>
</dbReference>
<sequence>MFPDSFDVTSLDDLTALNGQLLTALTFLNDQDLSNAFAVDPETITVGEYLALLDAAEASLLSTDFSFLLGVIPTIRAQLSTILTPDLVPDGLSVQQVIDQSIGILEDIAAGDVSILTVGFDAIRTVLEGVPSDTLLLDAFDFTGPGNPDIVDAFLDLLPQFSTDAFPGWVSGDPHLKTLDGVDYDFQAAGEFVLLQSTDAQGFALQARMVPVGENVSVNQAIATNLDGTPVMIDAADTEPLHVNGVAVALADGSALDVGEGRIYRRGDVYTIVYPGADGVIGNGDSQVVVRVRDDRLDLDVRLNAELLGSLEGLLGDGDGNPDNDIAQADGTVLARPLVFSELYGAYRDDWRISSLGDSLFTYDAGESPDGFFQSDFPGAIVSLDTLDPGVLAAARDAALAAGLQESSAAFDNAVLDFALTNDESFLTSALEVPLASVGTELADTLIGNAGDDVLRGLGGDDGVFGQSGNDILDGGDGNDSIAGADGNDLISGGLGHDNIGGGLGNDTIDGGDGDDIIGGGFGADSITGGAGNDVVAGGADNDTLSGGDGNDSMSGSFGNDLIDAGAGNDDIGGGTGRDTIDAGAGNDSVGGGEGDDDIFGGDGNDFLAGGGRDDLIDGGTGNDTINGGAGNDVITGGSGADQFVFSSFFDGEADVITDFEDGIDSFFIRRVDPDTGETNITNGGNGLAGFVAAMNIIDTEAGAQMTVKGNTILVEGVTAAQLTVDDFQFL</sequence>
<dbReference type="InterPro" id="IPR001846">
    <property type="entry name" value="VWF_type-D"/>
</dbReference>
<dbReference type="Proteomes" id="UP000030021">
    <property type="component" value="Unassembled WGS sequence"/>
</dbReference>
<reference evidence="4 5" key="1">
    <citation type="submission" date="2013-01" db="EMBL/GenBank/DDBJ databases">
        <authorList>
            <person name="Fiebig A."/>
            <person name="Goeker M."/>
            <person name="Klenk H.-P.P."/>
        </authorList>
    </citation>
    <scope>NUCLEOTIDE SEQUENCE [LARGE SCALE GENOMIC DNA]</scope>
    <source>
        <strain evidence="4 5">DSM 17069</strain>
    </source>
</reference>
<accession>A0A0A0HP05</accession>
<dbReference type="SUPFAM" id="SSF51120">
    <property type="entry name" value="beta-Roll"/>
    <property type="match status" value="2"/>
</dbReference>
<evidence type="ECO:0000313" key="5">
    <source>
        <dbReference type="Proteomes" id="UP000030021"/>
    </source>
</evidence>
<dbReference type="PANTHER" id="PTHR38340:SF1">
    <property type="entry name" value="S-LAYER PROTEIN"/>
    <property type="match status" value="1"/>
</dbReference>
<dbReference type="SMART" id="SM00216">
    <property type="entry name" value="VWD"/>
    <property type="match status" value="1"/>
</dbReference>
<dbReference type="OrthoDB" id="733404at2"/>
<dbReference type="RefSeq" id="WP_102105884.1">
    <property type="nucleotide sequence ID" value="NZ_KN293977.1"/>
</dbReference>
<evidence type="ECO:0000313" key="4">
    <source>
        <dbReference type="EMBL" id="KGM88970.1"/>
    </source>
</evidence>
<dbReference type="PANTHER" id="PTHR38340">
    <property type="entry name" value="S-LAYER PROTEIN"/>
    <property type="match status" value="1"/>
</dbReference>
<dbReference type="AlphaFoldDB" id="A0A0A0HP05"/>
<dbReference type="STRING" id="215743.ROSMUCSMR3_03943"/>
<evidence type="ECO:0000256" key="1">
    <source>
        <dbReference type="ARBA" id="ARBA00004613"/>
    </source>
</evidence>
<dbReference type="InterPro" id="IPR018511">
    <property type="entry name" value="Hemolysin-typ_Ca-bd_CS"/>
</dbReference>
<keyword evidence="2" id="KW-0964">Secreted</keyword>
<evidence type="ECO:0000256" key="2">
    <source>
        <dbReference type="ARBA" id="ARBA00022525"/>
    </source>
</evidence>
<dbReference type="GO" id="GO:0005576">
    <property type="term" value="C:extracellular region"/>
    <property type="evidence" value="ECO:0007669"/>
    <property type="project" value="UniProtKB-SubCell"/>
</dbReference>
<name>A0A0A0HP05_9RHOB</name>
<comment type="caution">
    <text evidence="4">The sequence shown here is derived from an EMBL/GenBank/DDBJ whole genome shotgun (WGS) entry which is preliminary data.</text>
</comment>
<dbReference type="EMBL" id="AONH01000005">
    <property type="protein sequence ID" value="KGM88970.1"/>
    <property type="molecule type" value="Genomic_DNA"/>
</dbReference>
<feature type="domain" description="VWFD" evidence="3">
    <location>
        <begin position="166"/>
        <end position="360"/>
    </location>
</feature>
<dbReference type="InterPro" id="IPR050557">
    <property type="entry name" value="RTX_toxin/Mannuronan_C5-epim"/>
</dbReference>